<keyword evidence="3" id="KW-0813">Transport</keyword>
<evidence type="ECO:0000313" key="8">
    <source>
        <dbReference type="EMBL" id="PNI93595.1"/>
    </source>
</evidence>
<sequence length="202" mass="22271">MARGDAPRDSYHLVGISFFILGLGTLLPWNFFITAIPYFQVRLAGAGNSTARILSTNHTGSEDAFNFNNWVTLLSQLPLLLFTLLNSFLYQCAGQGGHEPWTLLLHHHGLCLLHQLLQCSPTGQPLRAAGHHALHLQHPLPQRPGPGWDLCCPCHAPVHGQWRGRRDLCPGVLYHALCGHPHVHRVLPEPASPEVCPLLPGQ</sequence>
<dbReference type="GO" id="GO:0005337">
    <property type="term" value="F:nucleoside transmembrane transporter activity"/>
    <property type="evidence" value="ECO:0007669"/>
    <property type="project" value="InterPro"/>
</dbReference>
<keyword evidence="5 7" id="KW-1133">Transmembrane helix</keyword>
<name>A0A2J8QBF7_PANTR</name>
<dbReference type="InterPro" id="IPR002259">
    <property type="entry name" value="Eqnu_transpt"/>
</dbReference>
<evidence type="ECO:0000256" key="4">
    <source>
        <dbReference type="ARBA" id="ARBA00022692"/>
    </source>
</evidence>
<dbReference type="AlphaFoldDB" id="A0A2J8QBF7"/>
<evidence type="ECO:0000256" key="2">
    <source>
        <dbReference type="ARBA" id="ARBA00007965"/>
    </source>
</evidence>
<keyword evidence="6 7" id="KW-0472">Membrane</keyword>
<comment type="similarity">
    <text evidence="2">Belongs to the SLC29A/ENT transporter (TC 2.A.57) family.</text>
</comment>
<keyword evidence="4 7" id="KW-0812">Transmembrane</keyword>
<dbReference type="GO" id="GO:0016020">
    <property type="term" value="C:membrane"/>
    <property type="evidence" value="ECO:0007669"/>
    <property type="project" value="UniProtKB-SubCell"/>
</dbReference>
<proteinExistence type="inferred from homology"/>
<reference evidence="8 9" key="1">
    <citation type="submission" date="2017-12" db="EMBL/GenBank/DDBJ databases">
        <title>High-resolution comparative analysis of great ape genomes.</title>
        <authorList>
            <person name="Pollen A."/>
            <person name="Hastie A."/>
            <person name="Hormozdiari F."/>
            <person name="Dougherty M."/>
            <person name="Liu R."/>
            <person name="Chaisson M."/>
            <person name="Hoppe E."/>
            <person name="Hill C."/>
            <person name="Pang A."/>
            <person name="Hillier L."/>
            <person name="Baker C."/>
            <person name="Armstrong J."/>
            <person name="Shendure J."/>
            <person name="Paten B."/>
            <person name="Wilson R."/>
            <person name="Chao H."/>
            <person name="Schneider V."/>
            <person name="Ventura M."/>
            <person name="Kronenberg Z."/>
            <person name="Murali S."/>
            <person name="Gordon D."/>
            <person name="Cantsilieris S."/>
            <person name="Munson K."/>
            <person name="Nelson B."/>
            <person name="Raja A."/>
            <person name="Underwood J."/>
            <person name="Diekhans M."/>
            <person name="Fiddes I."/>
            <person name="Haussler D."/>
            <person name="Eichler E."/>
        </authorList>
    </citation>
    <scope>NUCLEOTIDE SEQUENCE [LARGE SCALE GENOMIC DNA]</scope>
    <source>
        <strain evidence="8">Yerkes chimp pedigree #C0471</strain>
    </source>
</reference>
<protein>
    <submittedName>
        <fullName evidence="8">SLC29A2 isoform 7</fullName>
    </submittedName>
</protein>
<organism evidence="8 9">
    <name type="scientific">Pan troglodytes</name>
    <name type="common">Chimpanzee</name>
    <dbReference type="NCBI Taxonomy" id="9598"/>
    <lineage>
        <taxon>Eukaryota</taxon>
        <taxon>Metazoa</taxon>
        <taxon>Chordata</taxon>
        <taxon>Craniata</taxon>
        <taxon>Vertebrata</taxon>
        <taxon>Euteleostomi</taxon>
        <taxon>Mammalia</taxon>
        <taxon>Eutheria</taxon>
        <taxon>Euarchontoglires</taxon>
        <taxon>Primates</taxon>
        <taxon>Haplorrhini</taxon>
        <taxon>Catarrhini</taxon>
        <taxon>Hominidae</taxon>
        <taxon>Pan</taxon>
    </lineage>
</organism>
<gene>
    <name evidence="8" type="ORF">CK820_G0033880</name>
</gene>
<evidence type="ECO:0000256" key="6">
    <source>
        <dbReference type="ARBA" id="ARBA00023136"/>
    </source>
</evidence>
<evidence type="ECO:0000256" key="1">
    <source>
        <dbReference type="ARBA" id="ARBA00004141"/>
    </source>
</evidence>
<dbReference type="PANTHER" id="PTHR10332">
    <property type="entry name" value="EQUILIBRATIVE NUCLEOSIDE TRANSPORTER"/>
    <property type="match status" value="1"/>
</dbReference>
<dbReference type="EMBL" id="NBAG03000050">
    <property type="protein sequence ID" value="PNI93595.1"/>
    <property type="molecule type" value="Genomic_DNA"/>
</dbReference>
<comment type="caution">
    <text evidence="8">The sequence shown here is derived from an EMBL/GenBank/DDBJ whole genome shotgun (WGS) entry which is preliminary data.</text>
</comment>
<dbReference type="Proteomes" id="UP000236370">
    <property type="component" value="Unassembled WGS sequence"/>
</dbReference>
<evidence type="ECO:0000256" key="3">
    <source>
        <dbReference type="ARBA" id="ARBA00022448"/>
    </source>
</evidence>
<feature type="transmembrane region" description="Helical" evidence="7">
    <location>
        <begin position="12"/>
        <end position="32"/>
    </location>
</feature>
<comment type="subcellular location">
    <subcellularLocation>
        <location evidence="1">Membrane</location>
        <topology evidence="1">Multi-pass membrane protein</topology>
    </subcellularLocation>
</comment>
<dbReference type="PANTHER" id="PTHR10332:SF8">
    <property type="entry name" value="EQUILIBRATIVE NUCLEOSIDE TRANSPORTER 2"/>
    <property type="match status" value="1"/>
</dbReference>
<evidence type="ECO:0000256" key="5">
    <source>
        <dbReference type="ARBA" id="ARBA00022989"/>
    </source>
</evidence>
<accession>A0A2J8QBF7</accession>
<evidence type="ECO:0000256" key="7">
    <source>
        <dbReference type="SAM" id="Phobius"/>
    </source>
</evidence>
<evidence type="ECO:0000313" key="9">
    <source>
        <dbReference type="Proteomes" id="UP000236370"/>
    </source>
</evidence>